<keyword evidence="2 4" id="KW-0863">Zinc-finger</keyword>
<keyword evidence="1" id="KW-0479">Metal-binding</keyword>
<dbReference type="PROSITE" id="PS51999">
    <property type="entry name" value="ZF_GRF"/>
    <property type="match status" value="1"/>
</dbReference>
<name>A0ABC8KDC1_ERUVS</name>
<organism evidence="6 7">
    <name type="scientific">Eruca vesicaria subsp. sativa</name>
    <name type="common">Garden rocket</name>
    <name type="synonym">Eruca sativa</name>
    <dbReference type="NCBI Taxonomy" id="29727"/>
    <lineage>
        <taxon>Eukaryota</taxon>
        <taxon>Viridiplantae</taxon>
        <taxon>Streptophyta</taxon>
        <taxon>Embryophyta</taxon>
        <taxon>Tracheophyta</taxon>
        <taxon>Spermatophyta</taxon>
        <taxon>Magnoliopsida</taxon>
        <taxon>eudicotyledons</taxon>
        <taxon>Gunneridae</taxon>
        <taxon>Pentapetalae</taxon>
        <taxon>rosids</taxon>
        <taxon>malvids</taxon>
        <taxon>Brassicales</taxon>
        <taxon>Brassicaceae</taxon>
        <taxon>Brassiceae</taxon>
        <taxon>Eruca</taxon>
    </lineage>
</organism>
<keyword evidence="3" id="KW-0862">Zinc</keyword>
<evidence type="ECO:0000256" key="2">
    <source>
        <dbReference type="ARBA" id="ARBA00022771"/>
    </source>
</evidence>
<dbReference type="AlphaFoldDB" id="A0ABC8KDC1"/>
<dbReference type="InterPro" id="IPR010666">
    <property type="entry name" value="Znf_GRF"/>
</dbReference>
<dbReference type="Proteomes" id="UP001642260">
    <property type="component" value="Unassembled WGS sequence"/>
</dbReference>
<proteinExistence type="predicted"/>
<dbReference type="EMBL" id="CAKOAT010199599">
    <property type="protein sequence ID" value="CAH8354886.1"/>
    <property type="molecule type" value="Genomic_DNA"/>
</dbReference>
<evidence type="ECO:0000256" key="1">
    <source>
        <dbReference type="ARBA" id="ARBA00022723"/>
    </source>
</evidence>
<dbReference type="PANTHER" id="PTHR33248">
    <property type="entry name" value="ZINC ION-BINDING PROTEIN"/>
    <property type="match status" value="1"/>
</dbReference>
<evidence type="ECO:0000313" key="6">
    <source>
        <dbReference type="EMBL" id="CAH8354886.1"/>
    </source>
</evidence>
<feature type="domain" description="GRF-type" evidence="5">
    <location>
        <begin position="81"/>
        <end position="126"/>
    </location>
</feature>
<reference evidence="6 7" key="1">
    <citation type="submission" date="2022-03" db="EMBL/GenBank/DDBJ databases">
        <authorList>
            <person name="Macdonald S."/>
            <person name="Ahmed S."/>
            <person name="Newling K."/>
        </authorList>
    </citation>
    <scope>NUCLEOTIDE SEQUENCE [LARGE SCALE GENOMIC DNA]</scope>
</reference>
<evidence type="ECO:0000256" key="3">
    <source>
        <dbReference type="ARBA" id="ARBA00022833"/>
    </source>
</evidence>
<comment type="caution">
    <text evidence="6">The sequence shown here is derived from an EMBL/GenBank/DDBJ whole genome shotgun (WGS) entry which is preliminary data.</text>
</comment>
<evidence type="ECO:0000259" key="5">
    <source>
        <dbReference type="PROSITE" id="PS51999"/>
    </source>
</evidence>
<keyword evidence="7" id="KW-1185">Reference proteome</keyword>
<gene>
    <name evidence="6" type="ORF">ERUC_LOCUS20641</name>
</gene>
<accession>A0ABC8KDC1</accession>
<evidence type="ECO:0000256" key="4">
    <source>
        <dbReference type="PROSITE-ProRule" id="PRU01343"/>
    </source>
</evidence>
<protein>
    <recommendedName>
        <fullName evidence="5">GRF-type domain-containing protein</fullName>
    </recommendedName>
</protein>
<evidence type="ECO:0000313" key="7">
    <source>
        <dbReference type="Proteomes" id="UP001642260"/>
    </source>
</evidence>
<dbReference type="GO" id="GO:0008270">
    <property type="term" value="F:zinc ion binding"/>
    <property type="evidence" value="ECO:0007669"/>
    <property type="project" value="UniProtKB-KW"/>
</dbReference>
<sequence>MPHPYQEMKDMKRLKQHYDRLGFTVDAQYVIPTCCPCGDEIKHDVVLNAKYPSYFDTLPGRRYFTCKSYERKRDFLRGIPSHWWCGNPISVFVSKTTRNPFKTFYRCEVARMREGCAHLFTWLDEALVEEVSMVEARQTTVEEDLEAMVTAEFSGTSGTREVRKNIVCVAAISWLCCKFW</sequence>